<feature type="compositionally biased region" description="Polar residues" evidence="2">
    <location>
        <begin position="96"/>
        <end position="111"/>
    </location>
</feature>
<evidence type="ECO:0000256" key="1">
    <source>
        <dbReference type="SAM" id="Coils"/>
    </source>
</evidence>
<proteinExistence type="predicted"/>
<feature type="coiled-coil region" evidence="1">
    <location>
        <begin position="638"/>
        <end position="672"/>
    </location>
</feature>
<dbReference type="AlphaFoldDB" id="A0A1K0FZC2"/>
<name>A0A1K0FZC2_9BASI</name>
<dbReference type="Proteomes" id="UP000658997">
    <property type="component" value="Unassembled WGS sequence"/>
</dbReference>
<feature type="compositionally biased region" description="Polar residues" evidence="2">
    <location>
        <begin position="13"/>
        <end position="24"/>
    </location>
</feature>
<accession>A0A1K0FZC2</accession>
<dbReference type="EMBL" id="LT558119">
    <property type="protein sequence ID" value="SAM76770.1"/>
    <property type="molecule type" value="Genomic_DNA"/>
</dbReference>
<feature type="region of interest" description="Disordered" evidence="2">
    <location>
        <begin position="478"/>
        <end position="499"/>
    </location>
</feature>
<feature type="region of interest" description="Disordered" evidence="2">
    <location>
        <begin position="13"/>
        <end position="52"/>
    </location>
</feature>
<reference evidence="4" key="3">
    <citation type="submission" date="2018-08" db="EMBL/GenBank/DDBJ databases">
        <authorList>
            <person name="Guldener U."/>
        </authorList>
    </citation>
    <scope>NUCLEOTIDE SEQUENCE</scope>
    <source>
        <strain evidence="4">UB2</strain>
    </source>
</reference>
<feature type="compositionally biased region" description="Polar residues" evidence="2">
    <location>
        <begin position="342"/>
        <end position="374"/>
    </location>
</feature>
<protein>
    <submittedName>
        <fullName evidence="3">Uncharacterized protein</fullName>
    </submittedName>
</protein>
<feature type="region of interest" description="Disordered" evidence="2">
    <location>
        <begin position="90"/>
        <end position="155"/>
    </location>
</feature>
<evidence type="ECO:0000313" key="4">
    <source>
        <dbReference type="EMBL" id="SYW79334.1"/>
    </source>
</evidence>
<evidence type="ECO:0000313" key="5">
    <source>
        <dbReference type="Proteomes" id="UP000179920"/>
    </source>
</evidence>
<dbReference type="OrthoDB" id="2549157at2759"/>
<keyword evidence="1" id="KW-0175">Coiled coil</keyword>
<evidence type="ECO:0000256" key="2">
    <source>
        <dbReference type="SAM" id="MobiDB-lite"/>
    </source>
</evidence>
<organism evidence="3 5">
    <name type="scientific">Ustilago bromivora</name>
    <dbReference type="NCBI Taxonomy" id="307758"/>
    <lineage>
        <taxon>Eukaryota</taxon>
        <taxon>Fungi</taxon>
        <taxon>Dikarya</taxon>
        <taxon>Basidiomycota</taxon>
        <taxon>Ustilaginomycotina</taxon>
        <taxon>Ustilaginomycetes</taxon>
        <taxon>Ustilaginales</taxon>
        <taxon>Ustilaginaceae</taxon>
        <taxon>Ustilago</taxon>
    </lineage>
</organism>
<dbReference type="Proteomes" id="UP000179920">
    <property type="component" value="Chromosome III"/>
</dbReference>
<feature type="region of interest" description="Disordered" evidence="2">
    <location>
        <begin position="342"/>
        <end position="397"/>
    </location>
</feature>
<feature type="compositionally biased region" description="Low complexity" evidence="2">
    <location>
        <begin position="376"/>
        <end position="393"/>
    </location>
</feature>
<dbReference type="EMBL" id="ULHB01000052">
    <property type="protein sequence ID" value="SYW79334.1"/>
    <property type="molecule type" value="Genomic_DNA"/>
</dbReference>
<gene>
    <name evidence="4" type="ORF">UBRO2_03018</name>
    <name evidence="3" type="ORF">UBRO_01628</name>
</gene>
<reference evidence="3" key="1">
    <citation type="submission" date="2016-04" db="EMBL/GenBank/DDBJ databases">
        <authorList>
            <person name="Evans L.H."/>
            <person name="Alamgir A."/>
            <person name="Owens N."/>
            <person name="Weber N.D."/>
            <person name="Virtaneva K."/>
            <person name="Barbian K."/>
            <person name="Babar A."/>
            <person name="Rosenke K."/>
        </authorList>
    </citation>
    <scope>NUCLEOTIDE SEQUENCE</scope>
    <source>
        <strain evidence="3">UB2112</strain>
    </source>
</reference>
<keyword evidence="6" id="KW-1185">Reference proteome</keyword>
<evidence type="ECO:0000313" key="6">
    <source>
        <dbReference type="Proteomes" id="UP000658997"/>
    </source>
</evidence>
<feature type="compositionally biased region" description="Polar residues" evidence="2">
    <location>
        <begin position="41"/>
        <end position="51"/>
    </location>
</feature>
<evidence type="ECO:0000313" key="3">
    <source>
        <dbReference type="EMBL" id="SAM76770.1"/>
    </source>
</evidence>
<sequence>MLLSYCYIFPHSSSSSLEAKPQSSRGRDGHTSYPQACSRPAGSSLNAQTNAESEDSVLDTLAHYTTTIASKIQASIPSAVTASVSSFFSTDSSDSIKTPGSSLQPTDNNRSFPGLKSWFASPSPDAPQRSQVQHQAPARSFRSGPHVQHAEEASSFSTTGRTTFTFVLFGAASSAAVYLLVKNRRTMNRLQAAKGMAYRDARAWRRVALNFARINALAASRVQNLVAASLRDGQAGGEIGRQIERELEEATRAVAQRRNWIRKQDAKEAQAGSSSTSERGLGTAWGDVFDLDRTGFFFGSRAGRRGSELGEYGRWGPKHVSRHDDVPSASSNGVVFKTSEAWTRSTPSTSEEFASSSTPAKRNSAQLKWQQVASHSAAASPVTTSKAKTSATDSDAREEWIGDVESAIRERDLKTTQSSGVPDKAAVDAFSLYESEDYVEAITGFPAREHEPARSVAADEEGDHLLPVSDLSIATNGSMHDDVEQSSKPVKASSKMPKAKLGPARVKTAVTSSTKYEYPISDQFRDLEDIFMAAWDDSYAGLSRTIAAELASDLETVEPKETGQAKPNSALFDKLRSQRSKAVAKPESSSADSTEFMAEWMFQGTAANGTATSAAKPVFAASRPMPSDSKVQELIARLDSKEAELTRHKYTINELSDRLDKMCEMCHDLTDEAQRRDKTHRIHIEQLEQKVGLFTVWAEEVQRRLGLETPPFFASLRKPLKRD</sequence>
<reference evidence="5" key="2">
    <citation type="submission" date="2016-04" db="EMBL/GenBank/DDBJ databases">
        <authorList>
            <person name="Guldener U."/>
            <person name="Guldener U."/>
        </authorList>
    </citation>
    <scope>NUCLEOTIDE SEQUENCE [LARGE SCALE GENOMIC DNA]</scope>
    <source>
        <strain evidence="5">UB2112</strain>
    </source>
</reference>